<dbReference type="Proteomes" id="UP000030653">
    <property type="component" value="Unassembled WGS sequence"/>
</dbReference>
<accession>M5G3F7</accession>
<gene>
    <name evidence="1" type="ORF">DACRYDRAFT_50457</name>
</gene>
<dbReference type="RefSeq" id="XP_040630098.1">
    <property type="nucleotide sequence ID" value="XM_040774989.1"/>
</dbReference>
<keyword evidence="2" id="KW-1185">Reference proteome</keyword>
<dbReference type="AlphaFoldDB" id="M5G3F7"/>
<dbReference type="OrthoDB" id="2676448at2759"/>
<evidence type="ECO:0000313" key="1">
    <source>
        <dbReference type="EMBL" id="EJU03204.1"/>
    </source>
</evidence>
<dbReference type="HOGENOM" id="CLU_013084_0_1_1"/>
<feature type="non-terminal residue" evidence="1">
    <location>
        <position position="152"/>
    </location>
</feature>
<organism evidence="1 2">
    <name type="scientific">Dacryopinax primogenitus (strain DJM 731)</name>
    <name type="common">Brown rot fungus</name>
    <dbReference type="NCBI Taxonomy" id="1858805"/>
    <lineage>
        <taxon>Eukaryota</taxon>
        <taxon>Fungi</taxon>
        <taxon>Dikarya</taxon>
        <taxon>Basidiomycota</taxon>
        <taxon>Agaricomycotina</taxon>
        <taxon>Dacrymycetes</taxon>
        <taxon>Dacrymycetales</taxon>
        <taxon>Dacrymycetaceae</taxon>
        <taxon>Dacryopinax</taxon>
    </lineage>
</organism>
<dbReference type="GeneID" id="63690051"/>
<reference evidence="1 2" key="1">
    <citation type="journal article" date="2012" name="Science">
        <title>The Paleozoic origin of enzymatic lignin decomposition reconstructed from 31 fungal genomes.</title>
        <authorList>
            <person name="Floudas D."/>
            <person name="Binder M."/>
            <person name="Riley R."/>
            <person name="Barry K."/>
            <person name="Blanchette R.A."/>
            <person name="Henrissat B."/>
            <person name="Martinez A.T."/>
            <person name="Otillar R."/>
            <person name="Spatafora J.W."/>
            <person name="Yadav J.S."/>
            <person name="Aerts A."/>
            <person name="Benoit I."/>
            <person name="Boyd A."/>
            <person name="Carlson A."/>
            <person name="Copeland A."/>
            <person name="Coutinho P.M."/>
            <person name="de Vries R.P."/>
            <person name="Ferreira P."/>
            <person name="Findley K."/>
            <person name="Foster B."/>
            <person name="Gaskell J."/>
            <person name="Glotzer D."/>
            <person name="Gorecki P."/>
            <person name="Heitman J."/>
            <person name="Hesse C."/>
            <person name="Hori C."/>
            <person name="Igarashi K."/>
            <person name="Jurgens J.A."/>
            <person name="Kallen N."/>
            <person name="Kersten P."/>
            <person name="Kohler A."/>
            <person name="Kuees U."/>
            <person name="Kumar T.K.A."/>
            <person name="Kuo A."/>
            <person name="LaButti K."/>
            <person name="Larrondo L.F."/>
            <person name="Lindquist E."/>
            <person name="Ling A."/>
            <person name="Lombard V."/>
            <person name="Lucas S."/>
            <person name="Lundell T."/>
            <person name="Martin R."/>
            <person name="McLaughlin D.J."/>
            <person name="Morgenstern I."/>
            <person name="Morin E."/>
            <person name="Murat C."/>
            <person name="Nagy L.G."/>
            <person name="Nolan M."/>
            <person name="Ohm R.A."/>
            <person name="Patyshakuliyeva A."/>
            <person name="Rokas A."/>
            <person name="Ruiz-Duenas F.J."/>
            <person name="Sabat G."/>
            <person name="Salamov A."/>
            <person name="Samejima M."/>
            <person name="Schmutz J."/>
            <person name="Slot J.C."/>
            <person name="St John F."/>
            <person name="Stenlid J."/>
            <person name="Sun H."/>
            <person name="Sun S."/>
            <person name="Syed K."/>
            <person name="Tsang A."/>
            <person name="Wiebenga A."/>
            <person name="Young D."/>
            <person name="Pisabarro A."/>
            <person name="Eastwood D.C."/>
            <person name="Martin F."/>
            <person name="Cullen D."/>
            <person name="Grigoriev I.V."/>
            <person name="Hibbett D.S."/>
        </authorList>
    </citation>
    <scope>NUCLEOTIDE SEQUENCE [LARGE SCALE GENOMIC DNA]</scope>
    <source>
        <strain evidence="1 2">DJM-731 SS1</strain>
    </source>
</reference>
<dbReference type="EMBL" id="JH795860">
    <property type="protein sequence ID" value="EJU03204.1"/>
    <property type="molecule type" value="Genomic_DNA"/>
</dbReference>
<evidence type="ECO:0000313" key="2">
    <source>
        <dbReference type="Proteomes" id="UP000030653"/>
    </source>
</evidence>
<dbReference type="OMA" id="DAYYWIV"/>
<protein>
    <submittedName>
        <fullName evidence="1">Uncharacterized protein</fullName>
    </submittedName>
</protein>
<sequence length="152" mass="17695">LDKLEGLVVQHLFEIEKCNLCGTGYKMCTSISKVLKQRSTTIQGALMRYNKLAWDLSWPMLSFQEVLDYSFLSDFALLQYSQNDILKQKWASPKVCQATIKWLHMECMKQEIKWLDVEIQPVWTSIHIEPPCLKHKVKEAQAQGDKLLTCKM</sequence>
<proteinExistence type="predicted"/>
<name>M5G3F7_DACPD</name>